<dbReference type="PROSITE" id="PS51257">
    <property type="entry name" value="PROKAR_LIPOPROTEIN"/>
    <property type="match status" value="1"/>
</dbReference>
<comment type="caution">
    <text evidence="4">The sequence shown here is derived from an EMBL/GenBank/DDBJ whole genome shotgun (WGS) entry which is preliminary data.</text>
</comment>
<dbReference type="EMBL" id="VFOW01000001">
    <property type="protein sequence ID" value="TQL75261.1"/>
    <property type="molecule type" value="Genomic_DNA"/>
</dbReference>
<dbReference type="InterPro" id="IPR011041">
    <property type="entry name" value="Quinoprot_gluc/sorb_DH_b-prop"/>
</dbReference>
<evidence type="ECO:0000256" key="2">
    <source>
        <dbReference type="SAM" id="SignalP"/>
    </source>
</evidence>
<dbReference type="AlphaFoldDB" id="A0A543ARP6"/>
<dbReference type="Pfam" id="PF07995">
    <property type="entry name" value="GSDH"/>
    <property type="match status" value="1"/>
</dbReference>
<keyword evidence="5" id="KW-1185">Reference proteome</keyword>
<dbReference type="Proteomes" id="UP000317043">
    <property type="component" value="Unassembled WGS sequence"/>
</dbReference>
<evidence type="ECO:0000256" key="1">
    <source>
        <dbReference type="SAM" id="MobiDB-lite"/>
    </source>
</evidence>
<keyword evidence="2" id="KW-0732">Signal</keyword>
<dbReference type="SUPFAM" id="SSF50952">
    <property type="entry name" value="Soluble quinoprotein glucose dehydrogenase"/>
    <property type="match status" value="1"/>
</dbReference>
<accession>A0A543ARP6</accession>
<feature type="region of interest" description="Disordered" evidence="1">
    <location>
        <begin position="25"/>
        <end position="48"/>
    </location>
</feature>
<feature type="signal peptide" evidence="2">
    <location>
        <begin position="1"/>
        <end position="25"/>
    </location>
</feature>
<evidence type="ECO:0000313" key="4">
    <source>
        <dbReference type="EMBL" id="TQL75261.1"/>
    </source>
</evidence>
<dbReference type="InterPro" id="IPR011042">
    <property type="entry name" value="6-blade_b-propeller_TolB-like"/>
</dbReference>
<feature type="domain" description="Glucose/Sorbosone dehydrogenase" evidence="3">
    <location>
        <begin position="61"/>
        <end position="355"/>
    </location>
</feature>
<reference evidence="4 5" key="1">
    <citation type="submission" date="2019-06" db="EMBL/GenBank/DDBJ databases">
        <title>Sequencing the genomes of 1000 actinobacteria strains.</title>
        <authorList>
            <person name="Klenk H.-P."/>
        </authorList>
    </citation>
    <scope>NUCLEOTIDE SEQUENCE [LARGE SCALE GENOMIC DNA]</scope>
    <source>
        <strain evidence="4 5">DSM 45928</strain>
    </source>
</reference>
<dbReference type="Gene3D" id="2.120.10.30">
    <property type="entry name" value="TolB, C-terminal domain"/>
    <property type="match status" value="1"/>
</dbReference>
<evidence type="ECO:0000313" key="5">
    <source>
        <dbReference type="Proteomes" id="UP000317043"/>
    </source>
</evidence>
<dbReference type="PANTHER" id="PTHR19328:SF13">
    <property type="entry name" value="HIPL1 PROTEIN"/>
    <property type="match status" value="1"/>
</dbReference>
<dbReference type="InterPro" id="IPR012938">
    <property type="entry name" value="Glc/Sorbosone_DH"/>
</dbReference>
<dbReference type="InParanoid" id="A0A543ARP6"/>
<protein>
    <submittedName>
        <fullName evidence="4">Glucose/arabinose dehydrogenase</fullName>
    </submittedName>
</protein>
<dbReference type="RefSeq" id="WP_211347511.1">
    <property type="nucleotide sequence ID" value="NZ_JBHTGS010000001.1"/>
</dbReference>
<gene>
    <name evidence="4" type="ORF">FB566_0758</name>
</gene>
<dbReference type="PANTHER" id="PTHR19328">
    <property type="entry name" value="HEDGEHOG-INTERACTING PROTEIN"/>
    <property type="match status" value="1"/>
</dbReference>
<feature type="chain" id="PRO_5038885799" evidence="2">
    <location>
        <begin position="26"/>
        <end position="380"/>
    </location>
</feature>
<sequence length="380" mass="39761">MSTRVWRAAAASVAALAVLSSCSFGPPPPDESGEPPNLPSPSTDPEAANPSVVASVIAGDLEVPWGLAFLPDGSALVTERESARLLQITMPDDPMAAPSVDEVQVIEEVVPDGEGGLLGVAVSPEYDTDETVYIFYTAEDDNRIAALKLGEAPEPILTGIPKSSIHNGGQLSFGPDGMLYATTGDASDPDAAQDEDSLAGKILRMTPEGEAPDDNPFDDSVVYTLGHRNSQGLAWGPEEQLYATEFGADSADELNRIEAGKNYGWPIVEGHGGGDDLTDPLLTWEPAEASCAGASFADSILVMACLRGERLWEVEFAANGTVVGEPTASLIGELGRLRAVAEAPDGTLWISTSNVEKEQARDGDDQIIRIVAGGSIEGQT</sequence>
<evidence type="ECO:0000259" key="3">
    <source>
        <dbReference type="Pfam" id="PF07995"/>
    </source>
</evidence>
<name>A0A543ARP6_9ACTN</name>
<organism evidence="4 5">
    <name type="scientific">Stackebrandtia endophytica</name>
    <dbReference type="NCBI Taxonomy" id="1496996"/>
    <lineage>
        <taxon>Bacteria</taxon>
        <taxon>Bacillati</taxon>
        <taxon>Actinomycetota</taxon>
        <taxon>Actinomycetes</taxon>
        <taxon>Glycomycetales</taxon>
        <taxon>Glycomycetaceae</taxon>
        <taxon>Stackebrandtia</taxon>
    </lineage>
</organism>
<proteinExistence type="predicted"/>